<keyword evidence="4" id="KW-0804">Transcription</keyword>
<dbReference type="Gene3D" id="2.20.25.80">
    <property type="entry name" value="WRKY domain"/>
    <property type="match status" value="1"/>
</dbReference>
<evidence type="ECO:0000313" key="9">
    <source>
        <dbReference type="Proteomes" id="UP000315295"/>
    </source>
</evidence>
<accession>A0A540MP61</accession>
<evidence type="ECO:0000313" key="8">
    <source>
        <dbReference type="EMBL" id="TQE00587.1"/>
    </source>
</evidence>
<evidence type="ECO:0000256" key="1">
    <source>
        <dbReference type="ARBA" id="ARBA00004123"/>
    </source>
</evidence>
<evidence type="ECO:0000256" key="4">
    <source>
        <dbReference type="ARBA" id="ARBA00023163"/>
    </source>
</evidence>
<dbReference type="PANTHER" id="PTHR31221:SF112">
    <property type="entry name" value="WRKY TRANSCRIPTION FACTOR 50-RELATED"/>
    <property type="match status" value="1"/>
</dbReference>
<comment type="caution">
    <text evidence="8">The sequence shown here is derived from an EMBL/GenBank/DDBJ whole genome shotgun (WGS) entry which is preliminary data.</text>
</comment>
<feature type="region of interest" description="Disordered" evidence="6">
    <location>
        <begin position="153"/>
        <end position="196"/>
    </location>
</feature>
<feature type="domain" description="WRKY" evidence="7">
    <location>
        <begin position="96"/>
        <end position="145"/>
    </location>
</feature>
<protein>
    <recommendedName>
        <fullName evidence="7">WRKY domain-containing protein</fullName>
    </recommendedName>
</protein>
<evidence type="ECO:0000259" key="7">
    <source>
        <dbReference type="PROSITE" id="PS50811"/>
    </source>
</evidence>
<evidence type="ECO:0000256" key="2">
    <source>
        <dbReference type="ARBA" id="ARBA00023015"/>
    </source>
</evidence>
<dbReference type="STRING" id="106549.A0A540MP61"/>
<feature type="region of interest" description="Disordered" evidence="6">
    <location>
        <begin position="1"/>
        <end position="22"/>
    </location>
</feature>
<evidence type="ECO:0000256" key="3">
    <source>
        <dbReference type="ARBA" id="ARBA00023125"/>
    </source>
</evidence>
<feature type="region of interest" description="Disordered" evidence="6">
    <location>
        <begin position="53"/>
        <end position="91"/>
    </location>
</feature>
<dbReference type="PANTHER" id="PTHR31221">
    <property type="entry name" value="WRKY TRANSCRIPTION FACTOR PROTEIN 1-RELATED"/>
    <property type="match status" value="1"/>
</dbReference>
<feature type="compositionally biased region" description="Basic and acidic residues" evidence="6">
    <location>
        <begin position="157"/>
        <end position="196"/>
    </location>
</feature>
<reference evidence="8 9" key="1">
    <citation type="journal article" date="2019" name="G3 (Bethesda)">
        <title>Sequencing of a Wild Apple (Malus baccata) Genome Unravels the Differences Between Cultivated and Wild Apple Species Regarding Disease Resistance and Cold Tolerance.</title>
        <authorList>
            <person name="Chen X."/>
        </authorList>
    </citation>
    <scope>NUCLEOTIDE SEQUENCE [LARGE SCALE GENOMIC DNA]</scope>
    <source>
        <strain evidence="9">cv. Shandingzi</strain>
        <tissue evidence="8">Leaves</tissue>
    </source>
</reference>
<name>A0A540MP61_MALBA</name>
<keyword evidence="3" id="KW-0238">DNA-binding</keyword>
<keyword evidence="9" id="KW-1185">Reference proteome</keyword>
<feature type="compositionally biased region" description="Basic and acidic residues" evidence="6">
    <location>
        <begin position="82"/>
        <end position="91"/>
    </location>
</feature>
<feature type="compositionally biased region" description="Polar residues" evidence="6">
    <location>
        <begin position="56"/>
        <end position="70"/>
    </location>
</feature>
<comment type="subcellular location">
    <subcellularLocation>
        <location evidence="1">Nucleus</location>
    </subcellularLocation>
</comment>
<dbReference type="SUPFAM" id="SSF118290">
    <property type="entry name" value="WRKY DNA-binding domain"/>
    <property type="match status" value="1"/>
</dbReference>
<proteinExistence type="predicted"/>
<organism evidence="8 9">
    <name type="scientific">Malus baccata</name>
    <name type="common">Siberian crab apple</name>
    <name type="synonym">Pyrus baccata</name>
    <dbReference type="NCBI Taxonomy" id="106549"/>
    <lineage>
        <taxon>Eukaryota</taxon>
        <taxon>Viridiplantae</taxon>
        <taxon>Streptophyta</taxon>
        <taxon>Embryophyta</taxon>
        <taxon>Tracheophyta</taxon>
        <taxon>Spermatophyta</taxon>
        <taxon>Magnoliopsida</taxon>
        <taxon>eudicotyledons</taxon>
        <taxon>Gunneridae</taxon>
        <taxon>Pentapetalae</taxon>
        <taxon>rosids</taxon>
        <taxon>fabids</taxon>
        <taxon>Rosales</taxon>
        <taxon>Rosaceae</taxon>
        <taxon>Amygdaloideae</taxon>
        <taxon>Maleae</taxon>
        <taxon>Malus</taxon>
    </lineage>
</organism>
<gene>
    <name evidence="8" type="ORF">C1H46_013831</name>
</gene>
<dbReference type="GO" id="GO:0043565">
    <property type="term" value="F:sequence-specific DNA binding"/>
    <property type="evidence" value="ECO:0007669"/>
    <property type="project" value="InterPro"/>
</dbReference>
<dbReference type="PROSITE" id="PS50811">
    <property type="entry name" value="WRKY"/>
    <property type="match status" value="1"/>
</dbReference>
<dbReference type="Pfam" id="PF03106">
    <property type="entry name" value="WRKY"/>
    <property type="match status" value="1"/>
</dbReference>
<feature type="compositionally biased region" description="Polar residues" evidence="6">
    <location>
        <begin position="11"/>
        <end position="22"/>
    </location>
</feature>
<dbReference type="Proteomes" id="UP000315295">
    <property type="component" value="Unassembled WGS sequence"/>
</dbReference>
<dbReference type="InterPro" id="IPR036576">
    <property type="entry name" value="WRKY_dom_sf"/>
</dbReference>
<keyword evidence="2" id="KW-0805">Transcription regulation</keyword>
<sequence length="196" mass="22323">MSGGNFRSVESPETNNFSDNSNFEFPEYLEISEVLDEDLSSAAPEFSVRNLGFQGNEVNESGTRSSQPGGSSCRGESGISPKRQEATERVAFKTKSEVEILDDGFLWRKYSKKMVKNSPCPRSYYNCAVEGCPVKKRVERDREDPSITCRINKRGNKKNEEERSNVVRGRDRARRESLNGESAKEWEWQERSMKGE</sequence>
<dbReference type="SMART" id="SM00774">
    <property type="entry name" value="WRKY"/>
    <property type="match status" value="1"/>
</dbReference>
<dbReference type="EMBL" id="VIEB01000210">
    <property type="protein sequence ID" value="TQE00587.1"/>
    <property type="molecule type" value="Genomic_DNA"/>
</dbReference>
<evidence type="ECO:0000256" key="5">
    <source>
        <dbReference type="ARBA" id="ARBA00023242"/>
    </source>
</evidence>
<dbReference type="GO" id="GO:0003700">
    <property type="term" value="F:DNA-binding transcription factor activity"/>
    <property type="evidence" value="ECO:0007669"/>
    <property type="project" value="InterPro"/>
</dbReference>
<dbReference type="InterPro" id="IPR044810">
    <property type="entry name" value="WRKY_plant"/>
</dbReference>
<dbReference type="InterPro" id="IPR003657">
    <property type="entry name" value="WRKY_dom"/>
</dbReference>
<dbReference type="GO" id="GO:0005634">
    <property type="term" value="C:nucleus"/>
    <property type="evidence" value="ECO:0007669"/>
    <property type="project" value="UniProtKB-SubCell"/>
</dbReference>
<dbReference type="AlphaFoldDB" id="A0A540MP61"/>
<keyword evidence="5" id="KW-0539">Nucleus</keyword>
<evidence type="ECO:0000256" key="6">
    <source>
        <dbReference type="SAM" id="MobiDB-lite"/>
    </source>
</evidence>